<dbReference type="AlphaFoldDB" id="A0A0D9VIS1"/>
<evidence type="ECO:0000256" key="2">
    <source>
        <dbReference type="ARBA" id="ARBA00023122"/>
    </source>
</evidence>
<evidence type="ECO:0000313" key="6">
    <source>
        <dbReference type="EnsemblPlants" id="LPERR02G20790.1"/>
    </source>
</evidence>
<dbReference type="PANTHER" id="PTHR13780:SF56">
    <property type="entry name" value="OS04G0679600 PROTEIN"/>
    <property type="match status" value="1"/>
</dbReference>
<sequence length="404" mass="42155">MAASLLSHVVSDLCIGKPPVRVLPPSTPVAAVLAALRAGSDPFVFVDTDQLHSHGRKAAAGCVTNISVADVLCYLCGDADNLRDPTVALVRPVSSALAAGDDHGAAFRIDSQTSLLDAIDLLLINGCHCLLVPLHARARNRRHNHHVSASDYCVLTREDIVRHLFSYSISLFSPVASLTVAALGLVRRDTDDVRAVHADDDALDAIPLLRKSIADGTAVAVVSDDDGALLGEICPGVLGSCGDVVESVSAALAALSAADAMTYIDCSLSPPEFLLRSIRAQLKDRGLDAMADLMDVTADVDAASLQLSPSSSSSASSDEDSPVGRGRRARRASSGSFRWRSTEGVAVCHAGSSLVAVMAQALAHRVGYVWVVDEVTGALAGVVSFADVLAVLREHLRAGATQMN</sequence>
<evidence type="ECO:0000256" key="4">
    <source>
        <dbReference type="SAM" id="MobiDB-lite"/>
    </source>
</evidence>
<dbReference type="STRING" id="77586.A0A0D9VIS1"/>
<keyword evidence="1" id="KW-0677">Repeat</keyword>
<reference evidence="6 7" key="1">
    <citation type="submission" date="2012-08" db="EMBL/GenBank/DDBJ databases">
        <title>Oryza genome evolution.</title>
        <authorList>
            <person name="Wing R.A."/>
        </authorList>
    </citation>
    <scope>NUCLEOTIDE SEQUENCE</scope>
</reference>
<dbReference type="Gene3D" id="3.10.580.10">
    <property type="entry name" value="CBS-domain"/>
    <property type="match status" value="1"/>
</dbReference>
<evidence type="ECO:0000256" key="3">
    <source>
        <dbReference type="PROSITE-ProRule" id="PRU00703"/>
    </source>
</evidence>
<keyword evidence="2 3" id="KW-0129">CBS domain</keyword>
<protein>
    <recommendedName>
        <fullName evidence="5">CBS domain-containing protein</fullName>
    </recommendedName>
</protein>
<dbReference type="GO" id="GO:0005737">
    <property type="term" value="C:cytoplasm"/>
    <property type="evidence" value="ECO:0007669"/>
    <property type="project" value="TreeGrafter"/>
</dbReference>
<dbReference type="InterPro" id="IPR050511">
    <property type="entry name" value="AMPK_gamma/SDS23_families"/>
</dbReference>
<proteinExistence type="predicted"/>
<organism evidence="6 7">
    <name type="scientific">Leersia perrieri</name>
    <dbReference type="NCBI Taxonomy" id="77586"/>
    <lineage>
        <taxon>Eukaryota</taxon>
        <taxon>Viridiplantae</taxon>
        <taxon>Streptophyta</taxon>
        <taxon>Embryophyta</taxon>
        <taxon>Tracheophyta</taxon>
        <taxon>Spermatophyta</taxon>
        <taxon>Magnoliopsida</taxon>
        <taxon>Liliopsida</taxon>
        <taxon>Poales</taxon>
        <taxon>Poaceae</taxon>
        <taxon>BOP clade</taxon>
        <taxon>Oryzoideae</taxon>
        <taxon>Oryzeae</taxon>
        <taxon>Oryzinae</taxon>
        <taxon>Leersia</taxon>
    </lineage>
</organism>
<evidence type="ECO:0000259" key="5">
    <source>
        <dbReference type="PROSITE" id="PS51371"/>
    </source>
</evidence>
<reference evidence="6" key="3">
    <citation type="submission" date="2015-04" db="UniProtKB">
        <authorList>
            <consortium name="EnsemblPlants"/>
        </authorList>
    </citation>
    <scope>IDENTIFICATION</scope>
</reference>
<dbReference type="InterPro" id="IPR000644">
    <property type="entry name" value="CBS_dom"/>
</dbReference>
<accession>A0A0D9VIS1</accession>
<reference evidence="7" key="2">
    <citation type="submission" date="2013-12" db="EMBL/GenBank/DDBJ databases">
        <authorList>
            <person name="Yu Y."/>
            <person name="Lee S."/>
            <person name="de Baynast K."/>
            <person name="Wissotski M."/>
            <person name="Liu L."/>
            <person name="Talag J."/>
            <person name="Goicoechea J."/>
            <person name="Angelova A."/>
            <person name="Jetty R."/>
            <person name="Kudrna D."/>
            <person name="Golser W."/>
            <person name="Rivera L."/>
            <person name="Zhang J."/>
            <person name="Wing R."/>
        </authorList>
    </citation>
    <scope>NUCLEOTIDE SEQUENCE</scope>
</reference>
<dbReference type="Proteomes" id="UP000032180">
    <property type="component" value="Chromosome 2"/>
</dbReference>
<dbReference type="InterPro" id="IPR046342">
    <property type="entry name" value="CBS_dom_sf"/>
</dbReference>
<evidence type="ECO:0000256" key="1">
    <source>
        <dbReference type="ARBA" id="ARBA00022737"/>
    </source>
</evidence>
<feature type="region of interest" description="Disordered" evidence="4">
    <location>
        <begin position="305"/>
        <end position="335"/>
    </location>
</feature>
<dbReference type="PROSITE" id="PS51371">
    <property type="entry name" value="CBS"/>
    <property type="match status" value="1"/>
</dbReference>
<feature type="domain" description="CBS" evidence="5">
    <location>
        <begin position="341"/>
        <end position="399"/>
    </location>
</feature>
<dbReference type="SUPFAM" id="SSF54631">
    <property type="entry name" value="CBS-domain pair"/>
    <property type="match status" value="1"/>
</dbReference>
<dbReference type="eggNOG" id="ENOG502QQK4">
    <property type="taxonomic scope" value="Eukaryota"/>
</dbReference>
<dbReference type="PANTHER" id="PTHR13780">
    <property type="entry name" value="AMP-ACTIVATED PROTEIN KINASE, GAMMA REGULATORY SUBUNIT"/>
    <property type="match status" value="1"/>
</dbReference>
<dbReference type="HOGENOM" id="CLU_056468_0_0_1"/>
<feature type="compositionally biased region" description="Low complexity" evidence="4">
    <location>
        <begin position="305"/>
        <end position="316"/>
    </location>
</feature>
<name>A0A0D9VIS1_9ORYZ</name>
<dbReference type="EnsemblPlants" id="LPERR02G20790.1">
    <property type="protein sequence ID" value="LPERR02G20790.1"/>
    <property type="gene ID" value="LPERR02G20790"/>
</dbReference>
<dbReference type="Gramene" id="LPERR02G20790.1">
    <property type="protein sequence ID" value="LPERR02G20790.1"/>
    <property type="gene ID" value="LPERR02G20790"/>
</dbReference>
<keyword evidence="7" id="KW-1185">Reference proteome</keyword>
<dbReference type="GO" id="GO:0005634">
    <property type="term" value="C:nucleus"/>
    <property type="evidence" value="ECO:0007669"/>
    <property type="project" value="TreeGrafter"/>
</dbReference>
<evidence type="ECO:0000313" key="7">
    <source>
        <dbReference type="Proteomes" id="UP000032180"/>
    </source>
</evidence>